<dbReference type="InterPro" id="IPR017853">
    <property type="entry name" value="GH"/>
</dbReference>
<keyword evidence="2" id="KW-0326">Glycosidase</keyword>
<dbReference type="Pfam" id="PF17137">
    <property type="entry name" value="DUF5110"/>
    <property type="match status" value="1"/>
</dbReference>
<dbReference type="GO" id="GO:0005975">
    <property type="term" value="P:carbohydrate metabolic process"/>
    <property type="evidence" value="ECO:0007669"/>
    <property type="project" value="InterPro"/>
</dbReference>
<accession>A0A432LQ96</accession>
<dbReference type="InterPro" id="IPR008979">
    <property type="entry name" value="Galactose-bd-like_sf"/>
</dbReference>
<protein>
    <submittedName>
        <fullName evidence="6">DUF5110 domain-containing protein</fullName>
    </submittedName>
</protein>
<dbReference type="PROSITE" id="PS51257">
    <property type="entry name" value="PROKAR_LIPOPROTEIN"/>
    <property type="match status" value="1"/>
</dbReference>
<evidence type="ECO:0000259" key="3">
    <source>
        <dbReference type="Pfam" id="PF01055"/>
    </source>
</evidence>
<dbReference type="InterPro" id="IPR013780">
    <property type="entry name" value="Glyco_hydro_b"/>
</dbReference>
<dbReference type="Pfam" id="PF21365">
    <property type="entry name" value="Glyco_hydro_31_3rd"/>
    <property type="match status" value="1"/>
</dbReference>
<gene>
    <name evidence="6" type="ORF">EKH79_15790</name>
</gene>
<feature type="domain" description="Glycosyl hydrolase family 31 C-terminal" evidence="5">
    <location>
        <begin position="708"/>
        <end position="792"/>
    </location>
</feature>
<dbReference type="SUPFAM" id="SSF51011">
    <property type="entry name" value="Glycosyl hydrolase domain"/>
    <property type="match status" value="1"/>
</dbReference>
<dbReference type="GO" id="GO:0004553">
    <property type="term" value="F:hydrolase activity, hydrolyzing O-glycosyl compounds"/>
    <property type="evidence" value="ECO:0007669"/>
    <property type="project" value="InterPro"/>
</dbReference>
<dbReference type="EMBL" id="RYZR01000007">
    <property type="protein sequence ID" value="RUL62338.1"/>
    <property type="molecule type" value="Genomic_DNA"/>
</dbReference>
<dbReference type="SUPFAM" id="SSF51445">
    <property type="entry name" value="(Trans)glycosidases"/>
    <property type="match status" value="1"/>
</dbReference>
<comment type="caution">
    <text evidence="6">The sequence shown here is derived from an EMBL/GenBank/DDBJ whole genome shotgun (WGS) entry which is preliminary data.</text>
</comment>
<evidence type="ECO:0000259" key="5">
    <source>
        <dbReference type="Pfam" id="PF21365"/>
    </source>
</evidence>
<evidence type="ECO:0000256" key="2">
    <source>
        <dbReference type="RuleBase" id="RU361185"/>
    </source>
</evidence>
<dbReference type="PANTHER" id="PTHR43863">
    <property type="entry name" value="HYDROLASE, PUTATIVE (AFU_ORTHOLOGUE AFUA_1G03140)-RELATED"/>
    <property type="match status" value="1"/>
</dbReference>
<dbReference type="OrthoDB" id="176168at2"/>
<comment type="similarity">
    <text evidence="1 2">Belongs to the glycosyl hydrolase 31 family.</text>
</comment>
<evidence type="ECO:0000313" key="6">
    <source>
        <dbReference type="EMBL" id="RUL62338.1"/>
    </source>
</evidence>
<dbReference type="InterPro" id="IPR033403">
    <property type="entry name" value="DUF5110"/>
</dbReference>
<organism evidence="6 7">
    <name type="scientific">Dyella dinghuensis</name>
    <dbReference type="NCBI Taxonomy" id="1920169"/>
    <lineage>
        <taxon>Bacteria</taxon>
        <taxon>Pseudomonadati</taxon>
        <taxon>Pseudomonadota</taxon>
        <taxon>Gammaproteobacteria</taxon>
        <taxon>Lysobacterales</taxon>
        <taxon>Rhodanobacteraceae</taxon>
        <taxon>Dyella</taxon>
    </lineage>
</organism>
<dbReference type="InterPro" id="IPR000322">
    <property type="entry name" value="Glyco_hydro_31_TIM"/>
</dbReference>
<dbReference type="AlphaFoldDB" id="A0A432LQ96"/>
<keyword evidence="7" id="KW-1185">Reference proteome</keyword>
<name>A0A432LQ96_9GAMM</name>
<dbReference type="Proteomes" id="UP000267077">
    <property type="component" value="Unassembled WGS sequence"/>
</dbReference>
<dbReference type="Pfam" id="PF01055">
    <property type="entry name" value="Glyco_hydro_31_2nd"/>
    <property type="match status" value="1"/>
</dbReference>
<dbReference type="SUPFAM" id="SSF49785">
    <property type="entry name" value="Galactose-binding domain-like"/>
    <property type="match status" value="1"/>
</dbReference>
<feature type="domain" description="Glycoside hydrolase family 31 TIM barrel" evidence="3">
    <location>
        <begin position="232"/>
        <end position="698"/>
    </location>
</feature>
<keyword evidence="2" id="KW-0378">Hydrolase</keyword>
<reference evidence="6 7" key="1">
    <citation type="submission" date="2018-12" db="EMBL/GenBank/DDBJ databases">
        <title>Dyella dinghuensis sp. nov. DHOA06 and Dyella choica sp. nov. 4M-K27, isolated from forest soil.</title>
        <authorList>
            <person name="Qiu L.-H."/>
            <person name="Gao Z.-H."/>
        </authorList>
    </citation>
    <scope>NUCLEOTIDE SEQUENCE [LARGE SCALE GENOMIC DNA]</scope>
    <source>
        <strain evidence="6 7">DHOA06</strain>
    </source>
</reference>
<dbReference type="Gene3D" id="3.20.20.80">
    <property type="entry name" value="Glycosidases"/>
    <property type="match status" value="2"/>
</dbReference>
<evidence type="ECO:0000256" key="1">
    <source>
        <dbReference type="ARBA" id="ARBA00007806"/>
    </source>
</evidence>
<dbReference type="Gene3D" id="2.60.40.1760">
    <property type="entry name" value="glycosyl hydrolase (family 31)"/>
    <property type="match status" value="1"/>
</dbReference>
<sequence>MSLHRTTRVVAWLIATSVSLSLVSCVETQPKGGVPGDARFEFLTPSLVRMEYSPSGTFVDVPTAVVQKRDWPAVPVTSTKKDGWLILDSSAMTLRYKLHSGPFTADNLKVTWKNAGGAHNWQPGDVDTQNLGGLTYSLDHVSQDNLPKDDRDSPVNDIIPGIAIPLEKAKPGLLSRSGYAFIDDSHTPLWNAQKNWIQPRAQPYGQDWYLFTYYHDYQSVFNEYAQLCGPIPMIPRYTLGTWITDFNFEYFPNTAESRQPDFERYNQQHLEEELSRLRENHIPFDTLVLDFAWHNYGWDGGYDWSPLIPHPDKFMKWLHDRGIKVSLNDHPGYAGTEESILSHSDSHASEVLQDMGRPQPLTPTVDIDIGKTWKFSTDPQDQGMSEQWYAVDHKDGRWKHIRTDEPWQAQGFKSYDGVAWYRTSFKLPASASGSLYLWLGEVGKSYRVFVNGQEVKHSEVQWPNRLTYADITPLVKAGTKNEIALRVESGEQGGGILGGPVAIRDVAPPGRIAFDLSDQKQADVFMRDLHAPLMQAGVNVWWVDGGGGAADMPGLNKQLWTNKVFYDFTQQVSGQRGFILSRYGDWGSERYPAFFTGDTYSEWPVLAYEVAFTARGGNVLVPYISHDIGGFHGAKIDFDLYARWIEFGTFSPILRMHSAHANPKEGNVRMPWEYGNKGVALMRKYFTLRTQLIPYVYSYTWQAHTQSMPLLRPLYLEYPDLEEAYQQSHEYFFGDDMLVAPVLDASGNRTVYLPPGEWIDFFTGKHHDGGASFTTHYAVDETPVFVREGAIVPEQPVSDYSNAKPLDTVIVNVYGSGHGDFNLYEDDGISLAYAQGQYATTAMHYVTNKDGTHQLVIAPTKGTYANQPQARAYELLIHATEKPQSITADGQTISHWTWYPEDGTTLVTLPSQSIRNGVSVSWQ</sequence>
<dbReference type="PANTHER" id="PTHR43863:SF2">
    <property type="entry name" value="MALTASE-GLUCOAMYLASE"/>
    <property type="match status" value="1"/>
</dbReference>
<evidence type="ECO:0000313" key="7">
    <source>
        <dbReference type="Proteomes" id="UP000267077"/>
    </source>
</evidence>
<dbReference type="Gene3D" id="2.60.120.260">
    <property type="entry name" value="Galactose-binding domain-like"/>
    <property type="match status" value="1"/>
</dbReference>
<proteinExistence type="inferred from homology"/>
<evidence type="ECO:0000259" key="4">
    <source>
        <dbReference type="Pfam" id="PF17137"/>
    </source>
</evidence>
<dbReference type="RefSeq" id="WP_126674782.1">
    <property type="nucleotide sequence ID" value="NZ_RYZR01000007.1"/>
</dbReference>
<dbReference type="Gene3D" id="2.60.40.1180">
    <property type="entry name" value="Golgi alpha-mannosidase II"/>
    <property type="match status" value="2"/>
</dbReference>
<dbReference type="InterPro" id="IPR051816">
    <property type="entry name" value="Glycosyl_Hydrolase_31"/>
</dbReference>
<dbReference type="InterPro" id="IPR048395">
    <property type="entry name" value="Glyco_hydro_31_C"/>
</dbReference>
<feature type="domain" description="DUF5110" evidence="4">
    <location>
        <begin position="810"/>
        <end position="879"/>
    </location>
</feature>